<feature type="chain" id="PRO_5003310497" description="Secreted protein" evidence="1">
    <location>
        <begin position="19"/>
        <end position="190"/>
    </location>
</feature>
<evidence type="ECO:0008006" key="4">
    <source>
        <dbReference type="Google" id="ProtNLM"/>
    </source>
</evidence>
<reference key="2">
    <citation type="submission" date="2011-04" db="EMBL/GenBank/DDBJ databases">
        <title>Complete sequence of chromosome of Haliscomenobacter hydrossis DSM 1100.</title>
        <authorList>
            <consortium name="US DOE Joint Genome Institute (JGI-PGF)"/>
            <person name="Lucas S."/>
            <person name="Han J."/>
            <person name="Lapidus A."/>
            <person name="Bruce D."/>
            <person name="Goodwin L."/>
            <person name="Pitluck S."/>
            <person name="Peters L."/>
            <person name="Kyrpides N."/>
            <person name="Mavromatis K."/>
            <person name="Ivanova N."/>
            <person name="Ovchinnikova G."/>
            <person name="Pagani I."/>
            <person name="Daligault H."/>
            <person name="Detter J.C."/>
            <person name="Han C."/>
            <person name="Land M."/>
            <person name="Hauser L."/>
            <person name="Markowitz V."/>
            <person name="Cheng J.-F."/>
            <person name="Hugenholtz P."/>
            <person name="Woyke T."/>
            <person name="Wu D."/>
            <person name="Verbarg S."/>
            <person name="Frueling A."/>
            <person name="Brambilla E."/>
            <person name="Klenk H.-P."/>
            <person name="Eisen J.A."/>
        </authorList>
    </citation>
    <scope>NUCLEOTIDE SEQUENCE</scope>
    <source>
        <strain>DSM 1100</strain>
    </source>
</reference>
<dbReference type="AlphaFoldDB" id="F4L062"/>
<evidence type="ECO:0000313" key="2">
    <source>
        <dbReference type="EMBL" id="AEE52771.1"/>
    </source>
</evidence>
<protein>
    <recommendedName>
        <fullName evidence="4">Secreted protein</fullName>
    </recommendedName>
</protein>
<dbReference type="STRING" id="760192.Halhy_4943"/>
<keyword evidence="3" id="KW-1185">Reference proteome</keyword>
<dbReference type="RefSeq" id="WP_013767306.1">
    <property type="nucleotide sequence ID" value="NC_015510.1"/>
</dbReference>
<reference evidence="2 3" key="1">
    <citation type="journal article" date="2011" name="Stand. Genomic Sci.">
        <title>Complete genome sequence of Haliscomenobacter hydrossis type strain (O).</title>
        <authorList>
            <consortium name="US DOE Joint Genome Institute (JGI-PGF)"/>
            <person name="Daligault H."/>
            <person name="Lapidus A."/>
            <person name="Zeytun A."/>
            <person name="Nolan M."/>
            <person name="Lucas S."/>
            <person name="Del Rio T.G."/>
            <person name="Tice H."/>
            <person name="Cheng J.F."/>
            <person name="Tapia R."/>
            <person name="Han C."/>
            <person name="Goodwin L."/>
            <person name="Pitluck S."/>
            <person name="Liolios K."/>
            <person name="Pagani I."/>
            <person name="Ivanova N."/>
            <person name="Huntemann M."/>
            <person name="Mavromatis K."/>
            <person name="Mikhailova N."/>
            <person name="Pati A."/>
            <person name="Chen A."/>
            <person name="Palaniappan K."/>
            <person name="Land M."/>
            <person name="Hauser L."/>
            <person name="Brambilla E.M."/>
            <person name="Rohde M."/>
            <person name="Verbarg S."/>
            <person name="Goker M."/>
            <person name="Bristow J."/>
            <person name="Eisen J.A."/>
            <person name="Markowitz V."/>
            <person name="Hugenholtz P."/>
            <person name="Kyrpides N.C."/>
            <person name="Klenk H.P."/>
            <person name="Woyke T."/>
        </authorList>
    </citation>
    <scope>NUCLEOTIDE SEQUENCE [LARGE SCALE GENOMIC DNA]</scope>
    <source>
        <strain evidence="3">ATCC 27775 / DSM 1100 / LMG 10767 / O</strain>
    </source>
</reference>
<accession>F4L062</accession>
<dbReference type="Proteomes" id="UP000008461">
    <property type="component" value="Chromosome"/>
</dbReference>
<dbReference type="OrthoDB" id="946745at2"/>
<dbReference type="EMBL" id="CP002691">
    <property type="protein sequence ID" value="AEE52771.1"/>
    <property type="molecule type" value="Genomic_DNA"/>
</dbReference>
<evidence type="ECO:0000313" key="3">
    <source>
        <dbReference type="Proteomes" id="UP000008461"/>
    </source>
</evidence>
<dbReference type="KEGG" id="hhy:Halhy_4943"/>
<organism evidence="2 3">
    <name type="scientific">Haliscomenobacter hydrossis (strain ATCC 27775 / DSM 1100 / LMG 10767 / O)</name>
    <dbReference type="NCBI Taxonomy" id="760192"/>
    <lineage>
        <taxon>Bacteria</taxon>
        <taxon>Pseudomonadati</taxon>
        <taxon>Bacteroidota</taxon>
        <taxon>Saprospiria</taxon>
        <taxon>Saprospirales</taxon>
        <taxon>Haliscomenobacteraceae</taxon>
        <taxon>Haliscomenobacter</taxon>
    </lineage>
</organism>
<sequence>MKHLIVIAFLATAGVLGAQSAISLAYFGETITHPGLKVGVSFPLYQWEQHKMRRNGQEKLLDKRIDLSPQLGFYYHQDYQTGLFVLPELSCIRQNAKGNYTALGIGAGYMHTRVPRVYDFDASGEIEQIGAGYHYFISNYFATFGKDLSVKKGIPLSIYAKPQLMHAVPNAGKGIWYFALELGLSVKMSE</sequence>
<proteinExistence type="predicted"/>
<keyword evidence="1" id="KW-0732">Signal</keyword>
<gene>
    <name evidence="2" type="ordered locus">Halhy_4943</name>
</gene>
<feature type="signal peptide" evidence="1">
    <location>
        <begin position="1"/>
        <end position="18"/>
    </location>
</feature>
<name>F4L062_HALH1</name>
<evidence type="ECO:0000256" key="1">
    <source>
        <dbReference type="SAM" id="SignalP"/>
    </source>
</evidence>
<dbReference type="HOGENOM" id="CLU_1445550_0_0_10"/>